<dbReference type="Proteomes" id="UP000614601">
    <property type="component" value="Unassembled WGS sequence"/>
</dbReference>
<dbReference type="Gene3D" id="1.20.1070.10">
    <property type="entry name" value="Rhodopsin 7-helix transmembrane proteins"/>
    <property type="match status" value="1"/>
</dbReference>
<name>A0A811KZF4_9BILA</name>
<keyword evidence="1" id="KW-1133">Transmembrane helix</keyword>
<dbReference type="AlphaFoldDB" id="A0A811KZF4"/>
<comment type="caution">
    <text evidence="2">The sequence shown here is derived from an EMBL/GenBank/DDBJ whole genome shotgun (WGS) entry which is preliminary data.</text>
</comment>
<reference evidence="2" key="1">
    <citation type="submission" date="2020-09" db="EMBL/GenBank/DDBJ databases">
        <authorList>
            <person name="Kikuchi T."/>
        </authorList>
    </citation>
    <scope>NUCLEOTIDE SEQUENCE</scope>
    <source>
        <strain evidence="2">SH1</strain>
    </source>
</reference>
<dbReference type="OrthoDB" id="5798218at2759"/>
<dbReference type="InterPro" id="IPR019426">
    <property type="entry name" value="7TM_GPCR_serpentine_rcpt_Srv"/>
</dbReference>
<dbReference type="Proteomes" id="UP000783686">
    <property type="component" value="Unassembled WGS sequence"/>
</dbReference>
<dbReference type="EMBL" id="CAJFCW020000004">
    <property type="protein sequence ID" value="CAG9114292.1"/>
    <property type="molecule type" value="Genomic_DNA"/>
</dbReference>
<evidence type="ECO:0000256" key="1">
    <source>
        <dbReference type="SAM" id="Phobius"/>
    </source>
</evidence>
<keyword evidence="1" id="KW-0812">Transmembrane</keyword>
<dbReference type="Pfam" id="PF10323">
    <property type="entry name" value="7TM_GPCR_Srv"/>
    <property type="match status" value="1"/>
</dbReference>
<evidence type="ECO:0000313" key="2">
    <source>
        <dbReference type="EMBL" id="CAD5220912.1"/>
    </source>
</evidence>
<keyword evidence="1" id="KW-0472">Membrane</keyword>
<accession>A0A811KZF4</accession>
<feature type="transmembrane region" description="Helical" evidence="1">
    <location>
        <begin position="133"/>
        <end position="153"/>
    </location>
</feature>
<dbReference type="PANTHER" id="PTHR31748:SF1">
    <property type="entry name" value="SERPENTINE RECEPTOR, CLASS V"/>
    <property type="match status" value="1"/>
</dbReference>
<feature type="transmembrane region" description="Helical" evidence="1">
    <location>
        <begin position="165"/>
        <end position="185"/>
    </location>
</feature>
<evidence type="ECO:0000313" key="3">
    <source>
        <dbReference type="Proteomes" id="UP000614601"/>
    </source>
</evidence>
<protein>
    <recommendedName>
        <fullName evidence="4">Serpentine receptor class gamma</fullName>
    </recommendedName>
</protein>
<proteinExistence type="predicted"/>
<evidence type="ECO:0008006" key="4">
    <source>
        <dbReference type="Google" id="ProtNLM"/>
    </source>
</evidence>
<gene>
    <name evidence="2" type="ORF">BOKJ2_LOCUS9181</name>
</gene>
<dbReference type="SUPFAM" id="SSF81321">
    <property type="entry name" value="Family A G protein-coupled receptor-like"/>
    <property type="match status" value="1"/>
</dbReference>
<dbReference type="PANTHER" id="PTHR31748">
    <property type="entry name" value="SERPENTINE RECEPTOR, CLASS V"/>
    <property type="match status" value="1"/>
</dbReference>
<feature type="transmembrane region" description="Helical" evidence="1">
    <location>
        <begin position="76"/>
        <end position="101"/>
    </location>
</feature>
<organism evidence="2 3">
    <name type="scientific">Bursaphelenchus okinawaensis</name>
    <dbReference type="NCBI Taxonomy" id="465554"/>
    <lineage>
        <taxon>Eukaryota</taxon>
        <taxon>Metazoa</taxon>
        <taxon>Ecdysozoa</taxon>
        <taxon>Nematoda</taxon>
        <taxon>Chromadorea</taxon>
        <taxon>Rhabditida</taxon>
        <taxon>Tylenchina</taxon>
        <taxon>Tylenchomorpha</taxon>
        <taxon>Aphelenchoidea</taxon>
        <taxon>Aphelenchoididae</taxon>
        <taxon>Bursaphelenchus</taxon>
    </lineage>
</organism>
<sequence>MEAQATVLLGINRFTALVYTHYHKEWWANSSRRIIIFVVVPGVIMGIVVNFTDVYFMKVVDNGLVPKMESDLLPHIGFGIAGFFSILYCFVLVFTYIYIWYTIRQHRQVNLVIISSNHLVGRGVIQKRREIKLLALSALICATQIIVTTFLLLKFVLRNIDSDLSIYNCISTMYSSVNPYFIILFSDAIRKNISRYLFQQTPKKIVSTPQNSTALTANFKGGNVYFVKL</sequence>
<feature type="transmembrane region" description="Helical" evidence="1">
    <location>
        <begin position="34"/>
        <end position="56"/>
    </location>
</feature>
<dbReference type="EMBL" id="CAJFDH010000004">
    <property type="protein sequence ID" value="CAD5220912.1"/>
    <property type="molecule type" value="Genomic_DNA"/>
</dbReference>
<keyword evidence="3" id="KW-1185">Reference proteome</keyword>